<reference evidence="1" key="1">
    <citation type="journal article" date="2014" name="Front. Microbiol.">
        <title>High frequency of phylogenetically diverse reductive dehalogenase-homologous genes in deep subseafloor sedimentary metagenomes.</title>
        <authorList>
            <person name="Kawai M."/>
            <person name="Futagami T."/>
            <person name="Toyoda A."/>
            <person name="Takaki Y."/>
            <person name="Nishi S."/>
            <person name="Hori S."/>
            <person name="Arai W."/>
            <person name="Tsubouchi T."/>
            <person name="Morono Y."/>
            <person name="Uchiyama I."/>
            <person name="Ito T."/>
            <person name="Fujiyama A."/>
            <person name="Inagaki F."/>
            <person name="Takami H."/>
        </authorList>
    </citation>
    <scope>NUCLEOTIDE SEQUENCE</scope>
    <source>
        <strain evidence="1">Expedition CK06-06</strain>
    </source>
</reference>
<sequence length="39" mass="5010">KAAEGLFILEDWHNFREDYNKTLMQWYKNFTENWNKHYK</sequence>
<name>X1KIW6_9ZZZZ</name>
<accession>X1KIW6</accession>
<protein>
    <submittedName>
        <fullName evidence="1">Uncharacterized protein</fullName>
    </submittedName>
</protein>
<proteinExistence type="predicted"/>
<dbReference type="Gene3D" id="3.40.50.150">
    <property type="entry name" value="Vaccinia Virus protein VP39"/>
    <property type="match status" value="1"/>
</dbReference>
<gene>
    <name evidence="1" type="ORF">S06H3_21579</name>
</gene>
<comment type="caution">
    <text evidence="1">The sequence shown here is derived from an EMBL/GenBank/DDBJ whole genome shotgun (WGS) entry which is preliminary data.</text>
</comment>
<dbReference type="AlphaFoldDB" id="X1KIW6"/>
<dbReference type="EMBL" id="BARV01011360">
    <property type="protein sequence ID" value="GAI06972.1"/>
    <property type="molecule type" value="Genomic_DNA"/>
</dbReference>
<evidence type="ECO:0000313" key="1">
    <source>
        <dbReference type="EMBL" id="GAI06972.1"/>
    </source>
</evidence>
<feature type="non-terminal residue" evidence="1">
    <location>
        <position position="1"/>
    </location>
</feature>
<dbReference type="InterPro" id="IPR029063">
    <property type="entry name" value="SAM-dependent_MTases_sf"/>
</dbReference>
<organism evidence="1">
    <name type="scientific">marine sediment metagenome</name>
    <dbReference type="NCBI Taxonomy" id="412755"/>
    <lineage>
        <taxon>unclassified sequences</taxon>
        <taxon>metagenomes</taxon>
        <taxon>ecological metagenomes</taxon>
    </lineage>
</organism>